<dbReference type="Pfam" id="PF13821">
    <property type="entry name" value="DUF4187"/>
    <property type="match status" value="1"/>
</dbReference>
<dbReference type="InterPro" id="IPR035979">
    <property type="entry name" value="RBD_domain_sf"/>
</dbReference>
<dbReference type="Pfam" id="PF00076">
    <property type="entry name" value="RRM_1"/>
    <property type="match status" value="2"/>
</dbReference>
<name>A0ABQ8V483_9AGAR</name>
<evidence type="ECO:0000259" key="3">
    <source>
        <dbReference type="PROSITE" id="PS50102"/>
    </source>
</evidence>
<proteinExistence type="predicted"/>
<evidence type="ECO:0000313" key="5">
    <source>
        <dbReference type="Proteomes" id="UP001150217"/>
    </source>
</evidence>
<dbReference type="SUPFAM" id="SSF54928">
    <property type="entry name" value="RNA-binding domain, RBD"/>
    <property type="match status" value="2"/>
</dbReference>
<feature type="region of interest" description="Disordered" evidence="2">
    <location>
        <begin position="442"/>
        <end position="485"/>
    </location>
</feature>
<dbReference type="InterPro" id="IPR012677">
    <property type="entry name" value="Nucleotide-bd_a/b_plait_sf"/>
</dbReference>
<evidence type="ECO:0000313" key="4">
    <source>
        <dbReference type="EMBL" id="KAJ4473506.1"/>
    </source>
</evidence>
<feature type="region of interest" description="Disordered" evidence="2">
    <location>
        <begin position="409"/>
        <end position="429"/>
    </location>
</feature>
<feature type="region of interest" description="Disordered" evidence="2">
    <location>
        <begin position="101"/>
        <end position="222"/>
    </location>
</feature>
<evidence type="ECO:0000256" key="1">
    <source>
        <dbReference type="PROSITE-ProRule" id="PRU00176"/>
    </source>
</evidence>
<keyword evidence="1" id="KW-0694">RNA-binding</keyword>
<feature type="compositionally biased region" description="Basic residues" evidence="2">
    <location>
        <begin position="198"/>
        <end position="209"/>
    </location>
</feature>
<feature type="compositionally biased region" description="Basic and acidic residues" evidence="2">
    <location>
        <begin position="331"/>
        <end position="354"/>
    </location>
</feature>
<dbReference type="SMART" id="SM00360">
    <property type="entry name" value="RRM"/>
    <property type="match status" value="2"/>
</dbReference>
<protein>
    <recommendedName>
        <fullName evidence="3">RRM domain-containing protein</fullName>
    </recommendedName>
</protein>
<dbReference type="Proteomes" id="UP001150217">
    <property type="component" value="Unassembled WGS sequence"/>
</dbReference>
<reference evidence="4" key="1">
    <citation type="submission" date="2022-08" db="EMBL/GenBank/DDBJ databases">
        <title>A Global Phylogenomic Analysis of the Shiitake Genus Lentinula.</title>
        <authorList>
            <consortium name="DOE Joint Genome Institute"/>
            <person name="Sierra-Patev S."/>
            <person name="Min B."/>
            <person name="Naranjo-Ortiz M."/>
            <person name="Looney B."/>
            <person name="Konkel Z."/>
            <person name="Slot J.C."/>
            <person name="Sakamoto Y."/>
            <person name="Steenwyk J.L."/>
            <person name="Rokas A."/>
            <person name="Carro J."/>
            <person name="Camarero S."/>
            <person name="Ferreira P."/>
            <person name="Molpeceres G."/>
            <person name="Ruiz-Duenas F.J."/>
            <person name="Serrano A."/>
            <person name="Henrissat B."/>
            <person name="Drula E."/>
            <person name="Hughes K.W."/>
            <person name="Mata J.L."/>
            <person name="Ishikawa N.K."/>
            <person name="Vargas-Isla R."/>
            <person name="Ushijima S."/>
            <person name="Smith C.A."/>
            <person name="Ahrendt S."/>
            <person name="Andreopoulos W."/>
            <person name="He G."/>
            <person name="Labutti K."/>
            <person name="Lipzen A."/>
            <person name="Ng V."/>
            <person name="Riley R."/>
            <person name="Sandor L."/>
            <person name="Barry K."/>
            <person name="Martinez A.T."/>
            <person name="Xiao Y."/>
            <person name="Gibbons J.G."/>
            <person name="Terashima K."/>
            <person name="Grigoriev I.V."/>
            <person name="Hibbett D.S."/>
        </authorList>
    </citation>
    <scope>NUCLEOTIDE SEQUENCE</scope>
    <source>
        <strain evidence="4">RHP3577 ss4</strain>
    </source>
</reference>
<feature type="compositionally biased region" description="Low complexity" evidence="2">
    <location>
        <begin position="181"/>
        <end position="194"/>
    </location>
</feature>
<accession>A0ABQ8V483</accession>
<comment type="caution">
    <text evidence="4">The sequence shown here is derived from an EMBL/GenBank/DDBJ whole genome shotgun (WGS) entry which is preliminary data.</text>
</comment>
<dbReference type="InterPro" id="IPR000504">
    <property type="entry name" value="RRM_dom"/>
</dbReference>
<feature type="compositionally biased region" description="Basic and acidic residues" evidence="2">
    <location>
        <begin position="382"/>
        <end position="394"/>
    </location>
</feature>
<gene>
    <name evidence="4" type="ORF">C8R41DRAFT_897548</name>
</gene>
<dbReference type="Gene3D" id="3.30.70.330">
    <property type="match status" value="2"/>
</dbReference>
<sequence>MSDAPATQVTENGAPPATQEETSGFKVFAGNLAYTTTDEGLKAFFAPVQNDIITAQVILRGTRSAGYGFVALSSVEAAQKAVDALDKQLLDGRQVIVELAKQSEQKDKEKKERKPKRRPGRRGSKAVPGEVSEAEANGDDTKDDVAAGASESEKPKKKKSKKSVIKMSQRKPKVKTEGEVAEALTPATTEPTTETPKKAPRQRKPRVLRTPRPAGEDPEGEQSKTVLFVANLGFNIDDAGLAALFTDAGISVTSARIVRRRWGHPRRSKGYGFVDVGSEEEQKKAIEALQGKEVGGRPIAVKVAVNSPHDEEAAEAAPSLDALENRLKSRREREREAREEGLSKSLFDRAKEEETGGNSGLNKGLSLMMKMGFQPGQSLGRPHNDGSKPNESLKSEISSLGDLVAPVYTEDSRPSRTGSSHRTEPLPLSEWSGKLGIGISRKRGVSPSSADRAAKMAKIAEDSTKEDFRDRSRREYEERRAENRLGPAQRTCATLDEKSGIPFNVLWLNPGNPDTFPPGLIESLNLHTTLNIQIDQKRPEDNLPRRLQREMKSNALQPNSLEVDMEPGIGNDFTEDTLEEIQQFFHLQDRLKLVISYLRDHYSYCFWCGAQYDDQNDMENNCPGPDEEAHD</sequence>
<feature type="domain" description="RRM" evidence="3">
    <location>
        <begin position="25"/>
        <end position="102"/>
    </location>
</feature>
<dbReference type="PANTHER" id="PTHR21032">
    <property type="entry name" value="G PATCH DOMAIN-CONTAINING PROTEIN 11"/>
    <property type="match status" value="1"/>
</dbReference>
<dbReference type="InterPro" id="IPR039249">
    <property type="entry name" value="GPATCH11"/>
</dbReference>
<feature type="compositionally biased region" description="Basic and acidic residues" evidence="2">
    <location>
        <begin position="452"/>
        <end position="483"/>
    </location>
</feature>
<keyword evidence="5" id="KW-1185">Reference proteome</keyword>
<feature type="compositionally biased region" description="Basic and acidic residues" evidence="2">
    <location>
        <begin position="101"/>
        <end position="112"/>
    </location>
</feature>
<dbReference type="EMBL" id="JANVFT010000080">
    <property type="protein sequence ID" value="KAJ4473506.1"/>
    <property type="molecule type" value="Genomic_DNA"/>
</dbReference>
<feature type="compositionally biased region" description="Basic residues" evidence="2">
    <location>
        <begin position="113"/>
        <end position="124"/>
    </location>
</feature>
<feature type="compositionally biased region" description="Basic residues" evidence="2">
    <location>
        <begin position="155"/>
        <end position="173"/>
    </location>
</feature>
<organism evidence="4 5">
    <name type="scientific">Lentinula lateritia</name>
    <dbReference type="NCBI Taxonomy" id="40482"/>
    <lineage>
        <taxon>Eukaryota</taxon>
        <taxon>Fungi</taxon>
        <taxon>Dikarya</taxon>
        <taxon>Basidiomycota</taxon>
        <taxon>Agaricomycotina</taxon>
        <taxon>Agaricomycetes</taxon>
        <taxon>Agaricomycetidae</taxon>
        <taxon>Agaricales</taxon>
        <taxon>Marasmiineae</taxon>
        <taxon>Omphalotaceae</taxon>
        <taxon>Lentinula</taxon>
    </lineage>
</organism>
<feature type="compositionally biased region" description="Polar residues" evidence="2">
    <location>
        <begin position="1"/>
        <end position="11"/>
    </location>
</feature>
<feature type="domain" description="RRM" evidence="3">
    <location>
        <begin position="225"/>
        <end position="306"/>
    </location>
</feature>
<dbReference type="PROSITE" id="PS50102">
    <property type="entry name" value="RRM"/>
    <property type="match status" value="2"/>
</dbReference>
<feature type="region of interest" description="Disordered" evidence="2">
    <location>
        <begin position="331"/>
        <end position="394"/>
    </location>
</feature>
<dbReference type="InterPro" id="IPR025239">
    <property type="entry name" value="DUF4187"/>
</dbReference>
<feature type="region of interest" description="Disordered" evidence="2">
    <location>
        <begin position="1"/>
        <end position="22"/>
    </location>
</feature>
<dbReference type="PANTHER" id="PTHR21032:SF0">
    <property type="entry name" value="G PATCH DOMAIN-CONTAINING PROTEIN 11"/>
    <property type="match status" value="1"/>
</dbReference>
<evidence type="ECO:0000256" key="2">
    <source>
        <dbReference type="SAM" id="MobiDB-lite"/>
    </source>
</evidence>
<dbReference type="SMART" id="SM01173">
    <property type="entry name" value="DUF4187"/>
    <property type="match status" value="1"/>
</dbReference>